<name>A0A0S4QSQ3_9ACTN</name>
<organism evidence="4 5">
    <name type="scientific">Parafrankia irregularis</name>
    <dbReference type="NCBI Taxonomy" id="795642"/>
    <lineage>
        <taxon>Bacteria</taxon>
        <taxon>Bacillati</taxon>
        <taxon>Actinomycetota</taxon>
        <taxon>Actinomycetes</taxon>
        <taxon>Frankiales</taxon>
        <taxon>Frankiaceae</taxon>
        <taxon>Parafrankia</taxon>
    </lineage>
</organism>
<dbReference type="InterPro" id="IPR002645">
    <property type="entry name" value="STAS_dom"/>
</dbReference>
<feature type="domain" description="STAS" evidence="3">
    <location>
        <begin position="1"/>
        <end position="111"/>
    </location>
</feature>
<dbReference type="InterPro" id="IPR003658">
    <property type="entry name" value="Anti-sigma_ant"/>
</dbReference>
<evidence type="ECO:0000313" key="5">
    <source>
        <dbReference type="Proteomes" id="UP000198802"/>
    </source>
</evidence>
<evidence type="ECO:0000256" key="1">
    <source>
        <dbReference type="ARBA" id="ARBA00009013"/>
    </source>
</evidence>
<dbReference type="CDD" id="cd07043">
    <property type="entry name" value="STAS_anti-anti-sigma_factors"/>
    <property type="match status" value="1"/>
</dbReference>
<dbReference type="PANTHER" id="PTHR33495">
    <property type="entry name" value="ANTI-SIGMA FACTOR ANTAGONIST TM_1081-RELATED-RELATED"/>
    <property type="match status" value="1"/>
</dbReference>
<dbReference type="Gene3D" id="3.30.750.24">
    <property type="entry name" value="STAS domain"/>
    <property type="match status" value="1"/>
</dbReference>
<accession>A0A0S4QSQ3</accession>
<dbReference type="AlphaFoldDB" id="A0A0S4QSQ3"/>
<dbReference type="PROSITE" id="PS50801">
    <property type="entry name" value="STAS"/>
    <property type="match status" value="1"/>
</dbReference>
<dbReference type="Pfam" id="PF01740">
    <property type="entry name" value="STAS"/>
    <property type="match status" value="1"/>
</dbReference>
<protein>
    <recommendedName>
        <fullName evidence="2">Anti-sigma factor antagonist</fullName>
    </recommendedName>
</protein>
<keyword evidence="5" id="KW-1185">Reference proteome</keyword>
<gene>
    <name evidence="4" type="ORF">Ga0074812_11768</name>
</gene>
<comment type="similarity">
    <text evidence="1 2">Belongs to the anti-sigma-factor antagonist family.</text>
</comment>
<dbReference type="GO" id="GO:0043856">
    <property type="term" value="F:anti-sigma factor antagonist activity"/>
    <property type="evidence" value="ECO:0007669"/>
    <property type="project" value="InterPro"/>
</dbReference>
<dbReference type="PANTHER" id="PTHR33495:SF2">
    <property type="entry name" value="ANTI-SIGMA FACTOR ANTAGONIST TM_1081-RELATED"/>
    <property type="match status" value="1"/>
</dbReference>
<dbReference type="SUPFAM" id="SSF52091">
    <property type="entry name" value="SpoIIaa-like"/>
    <property type="match status" value="1"/>
</dbReference>
<evidence type="ECO:0000256" key="2">
    <source>
        <dbReference type="RuleBase" id="RU003749"/>
    </source>
</evidence>
<sequence length="111" mass="11845">MKINRRQQNGVTILDLSGAITIGEGDIVLREAVNDEMENGTRNLLLNCASVTGIDSSGIGGLVSSYTTAQKHGGSLKLLNLTQKAGDLLVITKLMTVFEIHDDEKEAVASF</sequence>
<dbReference type="RefSeq" id="WP_091280812.1">
    <property type="nucleotide sequence ID" value="NZ_FAOZ01000017.1"/>
</dbReference>
<dbReference type="InterPro" id="IPR036513">
    <property type="entry name" value="STAS_dom_sf"/>
</dbReference>
<evidence type="ECO:0000313" key="4">
    <source>
        <dbReference type="EMBL" id="CUU58159.1"/>
    </source>
</evidence>
<proteinExistence type="inferred from homology"/>
<reference evidence="5" key="1">
    <citation type="submission" date="2015-11" db="EMBL/GenBank/DDBJ databases">
        <authorList>
            <person name="Varghese N."/>
        </authorList>
    </citation>
    <scope>NUCLEOTIDE SEQUENCE [LARGE SCALE GENOMIC DNA]</scope>
    <source>
        <strain evidence="5">DSM 45899</strain>
    </source>
</reference>
<evidence type="ECO:0000259" key="3">
    <source>
        <dbReference type="PROSITE" id="PS50801"/>
    </source>
</evidence>
<dbReference type="Proteomes" id="UP000198802">
    <property type="component" value="Unassembled WGS sequence"/>
</dbReference>
<dbReference type="NCBIfam" id="TIGR00377">
    <property type="entry name" value="ant_ant_sig"/>
    <property type="match status" value="1"/>
</dbReference>
<dbReference type="EMBL" id="FAOZ01000017">
    <property type="protein sequence ID" value="CUU58159.1"/>
    <property type="molecule type" value="Genomic_DNA"/>
</dbReference>